<dbReference type="GO" id="GO:0008982">
    <property type="term" value="F:protein-N(PI)-phosphohistidine-sugar phosphotransferase activity"/>
    <property type="evidence" value="ECO:0007669"/>
    <property type="project" value="InterPro"/>
</dbReference>
<evidence type="ECO:0000313" key="8">
    <source>
        <dbReference type="EMBL" id="MBP1042502.1"/>
    </source>
</evidence>
<dbReference type="InterPro" id="IPR013196">
    <property type="entry name" value="HTH_11"/>
</dbReference>
<dbReference type="GO" id="GO:0006355">
    <property type="term" value="P:regulation of DNA-templated transcription"/>
    <property type="evidence" value="ECO:0007669"/>
    <property type="project" value="InterPro"/>
</dbReference>
<name>A0A940P6V9_9ENTE</name>
<reference evidence="8" key="1">
    <citation type="submission" date="2020-12" db="EMBL/GenBank/DDBJ databases">
        <title>Vagococcus allomyrinae sp. nov. and Enterococcus lavae sp. nov., isolated from the larvae of Allomyrina dichotoma.</title>
        <authorList>
            <person name="Lee S.D."/>
        </authorList>
    </citation>
    <scope>NUCLEOTIDE SEQUENCE</scope>
    <source>
        <strain evidence="8">BWB3-3</strain>
    </source>
</reference>
<dbReference type="Gene3D" id="3.40.50.2300">
    <property type="match status" value="1"/>
</dbReference>
<dbReference type="InterPro" id="IPR011608">
    <property type="entry name" value="PRD"/>
</dbReference>
<dbReference type="GO" id="GO:0009401">
    <property type="term" value="P:phosphoenolpyruvate-dependent sugar phosphotransferase system"/>
    <property type="evidence" value="ECO:0007669"/>
    <property type="project" value="InterPro"/>
</dbReference>
<evidence type="ECO:0000256" key="1">
    <source>
        <dbReference type="ARBA" id="ARBA00022679"/>
    </source>
</evidence>
<dbReference type="PROSITE" id="PS51099">
    <property type="entry name" value="PTS_EIIB_TYPE_2"/>
    <property type="match status" value="1"/>
</dbReference>
<evidence type="ECO:0000256" key="5">
    <source>
        <dbReference type="ARBA" id="ARBA00023163"/>
    </source>
</evidence>
<evidence type="ECO:0000313" key="9">
    <source>
        <dbReference type="Proteomes" id="UP000674938"/>
    </source>
</evidence>
<keyword evidence="1" id="KW-0808">Transferase</keyword>
<dbReference type="InterPro" id="IPR036388">
    <property type="entry name" value="WH-like_DNA-bd_sf"/>
</dbReference>
<dbReference type="AlphaFoldDB" id="A0A940P6V9"/>
<dbReference type="EMBL" id="JAEEGA010000010">
    <property type="protein sequence ID" value="MBP1042502.1"/>
    <property type="molecule type" value="Genomic_DNA"/>
</dbReference>
<keyword evidence="3" id="KW-0805">Transcription regulation</keyword>
<dbReference type="InterPro" id="IPR013011">
    <property type="entry name" value="PTS_EIIB_2"/>
</dbReference>
<dbReference type="PANTHER" id="PTHR30185">
    <property type="entry name" value="CRYPTIC BETA-GLUCOSIDE BGL OPERON ANTITERMINATOR"/>
    <property type="match status" value="1"/>
</dbReference>
<dbReference type="CDD" id="cd05568">
    <property type="entry name" value="PTS_IIB_bgl_like"/>
    <property type="match status" value="1"/>
</dbReference>
<organism evidence="8 9">
    <name type="scientific">Vagococcus allomyrinae</name>
    <dbReference type="NCBI Taxonomy" id="2794353"/>
    <lineage>
        <taxon>Bacteria</taxon>
        <taxon>Bacillati</taxon>
        <taxon>Bacillota</taxon>
        <taxon>Bacilli</taxon>
        <taxon>Lactobacillales</taxon>
        <taxon>Enterococcaceae</taxon>
        <taxon>Vagococcus</taxon>
    </lineage>
</organism>
<dbReference type="InterPro" id="IPR020044">
    <property type="entry name" value="PRD_EF0829/AHA3910"/>
</dbReference>
<sequence>MTIQLSKRENSILLHLLTNSGVVQIKELAGLFDLSVRTIKYDLDNIRLWLAARDYQLLSKRGKGIWIELADFQKLSLKNEVLRLEKLEDSFDQDVRLYKLVFELLNNREYISSDALSEKLLVSKNTITSDLEKVEDFLQANDLRLVKQPRKGIKVEGNETNIRLAMEQVIQTELSEYDIYNIMNKLVKTNNREHPFSVYIGSDREFQETYQATLNSMTELINGSMLEQLNYSEILSITIRTAISVSRLRRQRTIGSYKLLSDQPTLLRQKELPFLLVQSIYEKFELPILKDEYHYIYSDVFEAEQNQDTAAITEGIIRYVGQQLHYPFAKDDTLFTNLFAHLSLRLYRKHLFVNEYNPFVVDIKAKYPSLYTSIREASEQMITGAALMVNDSFVAYLALHFLVTLEKYRPKDSVKVVYVCSTGLGVTSLIQQTITEEINDLDIVSFASILNLDEVIKTCSPDLIITIFPIEESSIPWIKVNPIPSQEDLKKIQQAVDDLLAVGTSTNNPVNLKLRQKSQSTLTAEEESRELIVKGFIIFEGLKSLLGDRIESDLMTSFLLHVFLMVHRIVYHAQYQQNSVDAKQIIEQNKIIVAEIESLFAINQLPVNESEILALLHYLKKEVSHKMGLSHDAEKIINESQYQEKLKQLIQRVEQLLNKAGIHPTEVQWTILVNHLNEMIRRSETGESLPKVDERLFSEVSEDALNIASVVVDEITNLSVDEKYVLSIHFETAKYN</sequence>
<dbReference type="NCBIfam" id="TIGR03582">
    <property type="entry name" value="EF_0829"/>
    <property type="match status" value="1"/>
</dbReference>
<dbReference type="Pfam" id="PF00874">
    <property type="entry name" value="PRD"/>
    <property type="match status" value="1"/>
</dbReference>
<keyword evidence="4" id="KW-0010">Activator</keyword>
<dbReference type="PANTHER" id="PTHR30185:SF18">
    <property type="entry name" value="TRANSCRIPTIONAL REGULATOR MTLR"/>
    <property type="match status" value="1"/>
</dbReference>
<keyword evidence="9" id="KW-1185">Reference proteome</keyword>
<keyword evidence="5" id="KW-0804">Transcription</keyword>
<feature type="domain" description="PRD" evidence="7">
    <location>
        <begin position="304"/>
        <end position="411"/>
    </location>
</feature>
<evidence type="ECO:0000259" key="6">
    <source>
        <dbReference type="PROSITE" id="PS51099"/>
    </source>
</evidence>
<evidence type="ECO:0000256" key="4">
    <source>
        <dbReference type="ARBA" id="ARBA00023159"/>
    </source>
</evidence>
<dbReference type="InterPro" id="IPR036634">
    <property type="entry name" value="PRD_sf"/>
</dbReference>
<dbReference type="SUPFAM" id="SSF63520">
    <property type="entry name" value="PTS-regulatory domain, PRD"/>
    <property type="match status" value="2"/>
</dbReference>
<feature type="domain" description="PTS EIIB type-2" evidence="6">
    <location>
        <begin position="414"/>
        <end position="504"/>
    </location>
</feature>
<accession>A0A940P6V9</accession>
<dbReference type="InterPro" id="IPR036095">
    <property type="entry name" value="PTS_EIIB-like_sf"/>
</dbReference>
<comment type="caution">
    <text evidence="8">The sequence shown here is derived from an EMBL/GenBank/DDBJ whole genome shotgun (WGS) entry which is preliminary data.</text>
</comment>
<feature type="domain" description="PRD" evidence="7">
    <location>
        <begin position="637"/>
        <end position="736"/>
    </location>
</feature>
<evidence type="ECO:0000256" key="2">
    <source>
        <dbReference type="ARBA" id="ARBA00022737"/>
    </source>
</evidence>
<dbReference type="InterPro" id="IPR050661">
    <property type="entry name" value="BglG_antiterminators"/>
</dbReference>
<dbReference type="SUPFAM" id="SSF52794">
    <property type="entry name" value="PTS system IIB component-like"/>
    <property type="match status" value="1"/>
</dbReference>
<dbReference type="Pfam" id="PF08279">
    <property type="entry name" value="HTH_11"/>
    <property type="match status" value="1"/>
</dbReference>
<dbReference type="InterPro" id="IPR007737">
    <property type="entry name" value="Mga_HTH"/>
</dbReference>
<dbReference type="Gene3D" id="1.10.10.10">
    <property type="entry name" value="Winged helix-like DNA-binding domain superfamily/Winged helix DNA-binding domain"/>
    <property type="match status" value="2"/>
</dbReference>
<dbReference type="PROSITE" id="PS51372">
    <property type="entry name" value="PRD_2"/>
    <property type="match status" value="2"/>
</dbReference>
<evidence type="ECO:0000256" key="3">
    <source>
        <dbReference type="ARBA" id="ARBA00023015"/>
    </source>
</evidence>
<gene>
    <name evidence="8" type="ORF">I6N95_15900</name>
</gene>
<proteinExistence type="predicted"/>
<dbReference type="Pfam" id="PF05043">
    <property type="entry name" value="Mga"/>
    <property type="match status" value="1"/>
</dbReference>
<keyword evidence="2" id="KW-0677">Repeat</keyword>
<protein>
    <submittedName>
        <fullName evidence="8">PRD domain-containing protein</fullName>
    </submittedName>
</protein>
<evidence type="ECO:0000259" key="7">
    <source>
        <dbReference type="PROSITE" id="PS51372"/>
    </source>
</evidence>
<dbReference type="Proteomes" id="UP000674938">
    <property type="component" value="Unassembled WGS sequence"/>
</dbReference>
<dbReference type="Gene3D" id="1.10.1790.10">
    <property type="entry name" value="PRD domain"/>
    <property type="match status" value="2"/>
</dbReference>